<keyword evidence="3" id="KW-1185">Reference proteome</keyword>
<dbReference type="InterPro" id="IPR051532">
    <property type="entry name" value="Ester_Hydrolysis_Enzymes"/>
</dbReference>
<dbReference type="Proteomes" id="UP000005388">
    <property type="component" value="Unassembled WGS sequence"/>
</dbReference>
<organism evidence="2 3">
    <name type="scientific">Streptococcus urinalis 2285-97</name>
    <dbReference type="NCBI Taxonomy" id="764291"/>
    <lineage>
        <taxon>Bacteria</taxon>
        <taxon>Bacillati</taxon>
        <taxon>Bacillota</taxon>
        <taxon>Bacilli</taxon>
        <taxon>Lactobacillales</taxon>
        <taxon>Streptococcaceae</taxon>
        <taxon>Streptococcus</taxon>
    </lineage>
</organism>
<dbReference type="PANTHER" id="PTHR30383:SF5">
    <property type="entry name" value="SGNH HYDROLASE-TYPE ESTERASE DOMAIN-CONTAINING PROTEIN"/>
    <property type="match status" value="1"/>
</dbReference>
<dbReference type="AlphaFoldDB" id="G5KE44"/>
<dbReference type="GO" id="GO:0004622">
    <property type="term" value="F:phosphatidylcholine lysophospholipase activity"/>
    <property type="evidence" value="ECO:0007669"/>
    <property type="project" value="TreeGrafter"/>
</dbReference>
<evidence type="ECO:0000259" key="1">
    <source>
        <dbReference type="Pfam" id="PF13472"/>
    </source>
</evidence>
<name>G5KE44_9STRE</name>
<dbReference type="InterPro" id="IPR036514">
    <property type="entry name" value="SGNH_hydro_sf"/>
</dbReference>
<dbReference type="PANTHER" id="PTHR30383">
    <property type="entry name" value="THIOESTERASE 1/PROTEASE 1/LYSOPHOSPHOLIPASE L1"/>
    <property type="match status" value="1"/>
</dbReference>
<evidence type="ECO:0000313" key="3">
    <source>
        <dbReference type="Proteomes" id="UP000005388"/>
    </source>
</evidence>
<dbReference type="EMBL" id="AEUZ02000001">
    <property type="protein sequence ID" value="EHJ55726.1"/>
    <property type="molecule type" value="Genomic_DNA"/>
</dbReference>
<accession>G5KE44</accession>
<dbReference type="RefSeq" id="WP_006738519.1">
    <property type="nucleotide sequence ID" value="NZ_AEUZ02000001.1"/>
</dbReference>
<feature type="domain" description="SGNH hydrolase-type esterase" evidence="1">
    <location>
        <begin position="46"/>
        <end position="223"/>
    </location>
</feature>
<evidence type="ECO:0000313" key="2">
    <source>
        <dbReference type="EMBL" id="EHJ55726.1"/>
    </source>
</evidence>
<dbReference type="eggNOG" id="COG2755">
    <property type="taxonomic scope" value="Bacteria"/>
</dbReference>
<dbReference type="STRING" id="764291.STRUR_0758"/>
<protein>
    <submittedName>
        <fullName evidence="2">GDSL-like protein</fullName>
    </submittedName>
</protein>
<dbReference type="Gene3D" id="3.40.50.1110">
    <property type="entry name" value="SGNH hydrolase"/>
    <property type="match status" value="1"/>
</dbReference>
<proteinExistence type="predicted"/>
<reference evidence="2 3" key="1">
    <citation type="journal article" date="2014" name="Int. J. Syst. Evol. Microbiol.">
        <title>Phylogenomics and the dynamic genome evolution of the genus Streptococcus.</title>
        <authorList>
            <consortium name="The Broad Institute Genome Sequencing Platform"/>
            <person name="Richards V.P."/>
            <person name="Palmer S.R."/>
            <person name="Pavinski Bitar P.D."/>
            <person name="Qin X."/>
            <person name="Weinstock G.M."/>
            <person name="Highlander S.K."/>
            <person name="Town C.D."/>
            <person name="Burne R.A."/>
            <person name="Stanhope M.J."/>
        </authorList>
    </citation>
    <scope>NUCLEOTIDE SEQUENCE [LARGE SCALE GENOMIC DNA]</scope>
    <source>
        <strain evidence="2 3">2285-97</strain>
    </source>
</reference>
<gene>
    <name evidence="2" type="ORF">STRUR_0758</name>
</gene>
<dbReference type="SUPFAM" id="SSF52266">
    <property type="entry name" value="SGNH hydrolase"/>
    <property type="match status" value="1"/>
</dbReference>
<sequence>MPKKKTILITFLAIILGLVGLKELISYQVMYPKVLTKKSGPIKIAAVGDSITFGSGVLGHRDSESYPALLASELGKKYQVSNYGLRSRTMSSEGNLPYFREKNAKLSLESNADIVIIMLGTNDSKPRNWNEATYKKDYIAAIKRYQNMPSHSKVYIMIPPRVFVTHKSDNAPRNSIVNGILRQLTPQIAKETGVTYIDQYSVTKSHPEWFADNLHPDVRGNKAMVAQILKKWKEVGQIK</sequence>
<comment type="caution">
    <text evidence="2">The sequence shown here is derived from an EMBL/GenBank/DDBJ whole genome shotgun (WGS) entry which is preliminary data.</text>
</comment>
<dbReference type="InterPro" id="IPR013830">
    <property type="entry name" value="SGNH_hydro"/>
</dbReference>
<dbReference type="Pfam" id="PF13472">
    <property type="entry name" value="Lipase_GDSL_2"/>
    <property type="match status" value="1"/>
</dbReference>